<proteinExistence type="predicted"/>
<dbReference type="PANTHER" id="PTHR35006:SF4">
    <property type="entry name" value="BLR7706 PROTEIN"/>
    <property type="match status" value="1"/>
</dbReference>
<dbReference type="PANTHER" id="PTHR35006">
    <property type="entry name" value="GLYOXALASE FAMILY PROTEIN (AFU_ORTHOLOGUE AFUA_5G14830)"/>
    <property type="match status" value="1"/>
</dbReference>
<dbReference type="PROSITE" id="PS51819">
    <property type="entry name" value="VOC"/>
    <property type="match status" value="1"/>
</dbReference>
<keyword evidence="3" id="KW-1185">Reference proteome</keyword>
<evidence type="ECO:0000313" key="2">
    <source>
        <dbReference type="EMBL" id="MFG6440104.1"/>
    </source>
</evidence>
<organism evidence="2 3">
    <name type="scientific">Pelomonas margarita</name>
    <dbReference type="NCBI Taxonomy" id="3299031"/>
    <lineage>
        <taxon>Bacteria</taxon>
        <taxon>Pseudomonadati</taxon>
        <taxon>Pseudomonadota</taxon>
        <taxon>Betaproteobacteria</taxon>
        <taxon>Burkholderiales</taxon>
        <taxon>Sphaerotilaceae</taxon>
        <taxon>Roseateles</taxon>
    </lineage>
</organism>
<dbReference type="Proteomes" id="UP001606301">
    <property type="component" value="Unassembled WGS sequence"/>
</dbReference>
<evidence type="ECO:0000259" key="1">
    <source>
        <dbReference type="PROSITE" id="PS51819"/>
    </source>
</evidence>
<dbReference type="InterPro" id="IPR004360">
    <property type="entry name" value="Glyas_Fos-R_dOase_dom"/>
</dbReference>
<sequence length="122" mass="12959">MIGYTTLGTNDLPRAAAFYDELFALIGIKRIMDFGRGYAWGTGMDKPGFGVMLPFDGKPASVGNGVMVALVVDSQEKVQALHAKALALGGTDEGAPGPRDEGFYAAYFRDLDGNKLNAFCMG</sequence>
<accession>A0ABW7FEG1</accession>
<dbReference type="InterPro" id="IPR029068">
    <property type="entry name" value="Glyas_Bleomycin-R_OHBP_Dase"/>
</dbReference>
<protein>
    <submittedName>
        <fullName evidence="2">VOC family protein</fullName>
    </submittedName>
</protein>
<dbReference type="RefSeq" id="WP_394396003.1">
    <property type="nucleotide sequence ID" value="NZ_JBIGHW010000002.1"/>
</dbReference>
<dbReference type="InterPro" id="IPR037523">
    <property type="entry name" value="VOC_core"/>
</dbReference>
<comment type="caution">
    <text evidence="2">The sequence shown here is derived from an EMBL/GenBank/DDBJ whole genome shotgun (WGS) entry which is preliminary data.</text>
</comment>
<dbReference type="CDD" id="cd07262">
    <property type="entry name" value="VOC_like"/>
    <property type="match status" value="1"/>
</dbReference>
<dbReference type="Pfam" id="PF00903">
    <property type="entry name" value="Glyoxalase"/>
    <property type="match status" value="1"/>
</dbReference>
<gene>
    <name evidence="2" type="ORF">ACG0Z3_05355</name>
</gene>
<dbReference type="SUPFAM" id="SSF54593">
    <property type="entry name" value="Glyoxalase/Bleomycin resistance protein/Dihydroxybiphenyl dioxygenase"/>
    <property type="match status" value="1"/>
</dbReference>
<evidence type="ECO:0000313" key="3">
    <source>
        <dbReference type="Proteomes" id="UP001606301"/>
    </source>
</evidence>
<dbReference type="Gene3D" id="3.10.180.10">
    <property type="entry name" value="2,3-Dihydroxybiphenyl 1,2-Dioxygenase, domain 1"/>
    <property type="match status" value="1"/>
</dbReference>
<dbReference type="EMBL" id="JBIGHW010000002">
    <property type="protein sequence ID" value="MFG6440104.1"/>
    <property type="molecule type" value="Genomic_DNA"/>
</dbReference>
<name>A0ABW7FEG1_9BURK</name>
<reference evidence="2 3" key="1">
    <citation type="submission" date="2024-08" db="EMBL/GenBank/DDBJ databases">
        <authorList>
            <person name="Lu H."/>
        </authorList>
    </citation>
    <scope>NUCLEOTIDE SEQUENCE [LARGE SCALE GENOMIC DNA]</scope>
    <source>
        <strain evidence="2 3">LKC17W</strain>
    </source>
</reference>
<feature type="domain" description="VOC" evidence="1">
    <location>
        <begin position="1"/>
        <end position="121"/>
    </location>
</feature>